<dbReference type="Pfam" id="PF23539">
    <property type="entry name" value="DUF7134"/>
    <property type="match status" value="1"/>
</dbReference>
<feature type="coiled-coil region" evidence="9">
    <location>
        <begin position="170"/>
        <end position="197"/>
    </location>
</feature>
<dbReference type="GO" id="GO:0016020">
    <property type="term" value="C:membrane"/>
    <property type="evidence" value="ECO:0007669"/>
    <property type="project" value="InterPro"/>
</dbReference>
<feature type="transmembrane region" description="Helical" evidence="10">
    <location>
        <begin position="75"/>
        <end position="92"/>
    </location>
</feature>
<keyword evidence="9" id="KW-0175">Coiled coil</keyword>
<evidence type="ECO:0000256" key="5">
    <source>
        <dbReference type="ARBA" id="ARBA00022741"/>
    </source>
</evidence>
<gene>
    <name evidence="14" type="ORF">GA0070215_104185</name>
</gene>
<proteinExistence type="predicted"/>
<keyword evidence="8" id="KW-0902">Two-component regulatory system</keyword>
<dbReference type="GO" id="GO:0005524">
    <property type="term" value="F:ATP binding"/>
    <property type="evidence" value="ECO:0007669"/>
    <property type="project" value="UniProtKB-KW"/>
</dbReference>
<dbReference type="GO" id="GO:0000155">
    <property type="term" value="F:phosphorelay sensor kinase activity"/>
    <property type="evidence" value="ECO:0007669"/>
    <property type="project" value="InterPro"/>
</dbReference>
<protein>
    <recommendedName>
        <fullName evidence="2">histidine kinase</fullName>
        <ecNumber evidence="2">2.7.13.3</ecNumber>
    </recommendedName>
</protein>
<evidence type="ECO:0000259" key="12">
    <source>
        <dbReference type="Pfam" id="PF07730"/>
    </source>
</evidence>
<keyword evidence="10" id="KW-1133">Transmembrane helix</keyword>
<sequence length="420" mass="44571">MTTVTGAVAPSAPARAARWWRHDLLLLPVLCLLDLFTASSVVIQSEPVGPVRQWVQVLAAVLSIGALWWRARAPVAVFGFQCAHGVAMWFLVHDYRPWVGLIVALYTVAALRPLVVSAVAFAAACARSLLSALDSFRVEPNPGARAGEFVVTALMFALIYAAAWAAGSVVRRHRRRVADLERERRLARAEAVALERRRIAAELHDVVSHSVTVMVLQAAGAARISASDPERTREALLHIQQAGQQAMAELRRLLAVMRAESGPAAGGEPGPQPRLDDIEVLLTSMRCAGLTVTMSVSGSPRPLDPSIELAAYRTVQESLTNTLKHVGRRACATVHFGWQERVVLLRVDDDGTGGDPGGAAAGLSTGNGLVSLAERLERVGGRLVAGPRPEGGFRVSATLPVAQRGDVVAVPGDGGVPAVG</sequence>
<feature type="transmembrane region" description="Helical" evidence="10">
    <location>
        <begin position="24"/>
        <end position="45"/>
    </location>
</feature>
<evidence type="ECO:0000313" key="15">
    <source>
        <dbReference type="Proteomes" id="UP000198551"/>
    </source>
</evidence>
<evidence type="ECO:0000256" key="9">
    <source>
        <dbReference type="SAM" id="Coils"/>
    </source>
</evidence>
<dbReference type="Gene3D" id="3.30.565.10">
    <property type="entry name" value="Histidine kinase-like ATPase, C-terminal domain"/>
    <property type="match status" value="1"/>
</dbReference>
<dbReference type="InterPro" id="IPR003594">
    <property type="entry name" value="HATPase_dom"/>
</dbReference>
<dbReference type="InterPro" id="IPR055558">
    <property type="entry name" value="DUF7134"/>
</dbReference>
<dbReference type="PANTHER" id="PTHR24421:SF10">
    <property type="entry name" value="NITRATE_NITRITE SENSOR PROTEIN NARQ"/>
    <property type="match status" value="1"/>
</dbReference>
<dbReference type="RefSeq" id="WP_167361491.1">
    <property type="nucleotide sequence ID" value="NZ_FMCV01000004.1"/>
</dbReference>
<dbReference type="EC" id="2.7.13.3" evidence="2"/>
<evidence type="ECO:0000256" key="3">
    <source>
        <dbReference type="ARBA" id="ARBA00022553"/>
    </source>
</evidence>
<keyword evidence="5" id="KW-0547">Nucleotide-binding</keyword>
<keyword evidence="4" id="KW-0808">Transferase</keyword>
<evidence type="ECO:0000256" key="2">
    <source>
        <dbReference type="ARBA" id="ARBA00012438"/>
    </source>
</evidence>
<keyword evidence="15" id="KW-1185">Reference proteome</keyword>
<reference evidence="15" key="1">
    <citation type="submission" date="2016-06" db="EMBL/GenBank/DDBJ databases">
        <authorList>
            <person name="Varghese N."/>
        </authorList>
    </citation>
    <scope>NUCLEOTIDE SEQUENCE [LARGE SCALE GENOMIC DNA]</scope>
    <source>
        <strain evidence="15">DSM 45555</strain>
    </source>
</reference>
<evidence type="ECO:0000256" key="6">
    <source>
        <dbReference type="ARBA" id="ARBA00022777"/>
    </source>
</evidence>
<dbReference type="InterPro" id="IPR011712">
    <property type="entry name" value="Sig_transdc_His_kin_sub3_dim/P"/>
</dbReference>
<dbReference type="InterPro" id="IPR050482">
    <property type="entry name" value="Sensor_HK_TwoCompSys"/>
</dbReference>
<keyword evidence="6 14" id="KW-0418">Kinase</keyword>
<evidence type="ECO:0000313" key="14">
    <source>
        <dbReference type="EMBL" id="SCE90446.1"/>
    </source>
</evidence>
<evidence type="ECO:0000256" key="1">
    <source>
        <dbReference type="ARBA" id="ARBA00000085"/>
    </source>
</evidence>
<evidence type="ECO:0000256" key="7">
    <source>
        <dbReference type="ARBA" id="ARBA00022840"/>
    </source>
</evidence>
<dbReference type="Pfam" id="PF07730">
    <property type="entry name" value="HisKA_3"/>
    <property type="match status" value="1"/>
</dbReference>
<keyword evidence="10" id="KW-0472">Membrane</keyword>
<organism evidence="14 15">
    <name type="scientific">Micromonospora marina</name>
    <dbReference type="NCBI Taxonomy" id="307120"/>
    <lineage>
        <taxon>Bacteria</taxon>
        <taxon>Bacillati</taxon>
        <taxon>Actinomycetota</taxon>
        <taxon>Actinomycetes</taxon>
        <taxon>Micromonosporales</taxon>
        <taxon>Micromonosporaceae</taxon>
        <taxon>Micromonospora</taxon>
    </lineage>
</organism>
<dbReference type="EMBL" id="FMCV01000004">
    <property type="protein sequence ID" value="SCE90446.1"/>
    <property type="molecule type" value="Genomic_DNA"/>
</dbReference>
<evidence type="ECO:0000256" key="4">
    <source>
        <dbReference type="ARBA" id="ARBA00022679"/>
    </source>
</evidence>
<keyword evidence="10" id="KW-0812">Transmembrane</keyword>
<evidence type="ECO:0000259" key="11">
    <source>
        <dbReference type="Pfam" id="PF02518"/>
    </source>
</evidence>
<name>A0A1C4W2F9_9ACTN</name>
<comment type="catalytic activity">
    <reaction evidence="1">
        <text>ATP + protein L-histidine = ADP + protein N-phospho-L-histidine.</text>
        <dbReference type="EC" id="2.7.13.3"/>
    </reaction>
</comment>
<evidence type="ECO:0000259" key="13">
    <source>
        <dbReference type="Pfam" id="PF23539"/>
    </source>
</evidence>
<dbReference type="SUPFAM" id="SSF55874">
    <property type="entry name" value="ATPase domain of HSP90 chaperone/DNA topoisomerase II/histidine kinase"/>
    <property type="match status" value="1"/>
</dbReference>
<feature type="transmembrane region" description="Helical" evidence="10">
    <location>
        <begin position="98"/>
        <end position="125"/>
    </location>
</feature>
<feature type="domain" description="Signal transduction histidine kinase subgroup 3 dimerisation and phosphoacceptor" evidence="12">
    <location>
        <begin position="195"/>
        <end position="259"/>
    </location>
</feature>
<dbReference type="Proteomes" id="UP000198551">
    <property type="component" value="Unassembled WGS sequence"/>
</dbReference>
<evidence type="ECO:0000256" key="8">
    <source>
        <dbReference type="ARBA" id="ARBA00023012"/>
    </source>
</evidence>
<dbReference type="CDD" id="cd16917">
    <property type="entry name" value="HATPase_UhpB-NarQ-NarX-like"/>
    <property type="match status" value="1"/>
</dbReference>
<dbReference type="Pfam" id="PF02518">
    <property type="entry name" value="HATPase_c"/>
    <property type="match status" value="1"/>
</dbReference>
<keyword evidence="7" id="KW-0067">ATP-binding</keyword>
<dbReference type="AlphaFoldDB" id="A0A1C4W2F9"/>
<accession>A0A1C4W2F9</accession>
<dbReference type="GO" id="GO:0046983">
    <property type="term" value="F:protein dimerization activity"/>
    <property type="evidence" value="ECO:0007669"/>
    <property type="project" value="InterPro"/>
</dbReference>
<feature type="domain" description="Histidine kinase/HSP90-like ATPase" evidence="11">
    <location>
        <begin position="309"/>
        <end position="402"/>
    </location>
</feature>
<evidence type="ECO:0000256" key="10">
    <source>
        <dbReference type="SAM" id="Phobius"/>
    </source>
</evidence>
<feature type="transmembrane region" description="Helical" evidence="10">
    <location>
        <begin position="51"/>
        <end position="68"/>
    </location>
</feature>
<dbReference type="InterPro" id="IPR036890">
    <property type="entry name" value="HATPase_C_sf"/>
</dbReference>
<feature type="domain" description="DUF7134" evidence="13">
    <location>
        <begin position="31"/>
        <end position="174"/>
    </location>
</feature>
<keyword evidence="3" id="KW-0597">Phosphoprotein</keyword>
<dbReference type="PANTHER" id="PTHR24421">
    <property type="entry name" value="NITRATE/NITRITE SENSOR PROTEIN NARX-RELATED"/>
    <property type="match status" value="1"/>
</dbReference>
<feature type="transmembrane region" description="Helical" evidence="10">
    <location>
        <begin position="146"/>
        <end position="166"/>
    </location>
</feature>
<dbReference type="Gene3D" id="1.20.5.1930">
    <property type="match status" value="1"/>
</dbReference>